<dbReference type="EMBL" id="FPHE01000151">
    <property type="protein sequence ID" value="SFV66255.1"/>
    <property type="molecule type" value="Genomic_DNA"/>
</dbReference>
<evidence type="ECO:0000313" key="7">
    <source>
        <dbReference type="EMBL" id="SFV66255.1"/>
    </source>
</evidence>
<dbReference type="Gene3D" id="2.40.440.10">
    <property type="entry name" value="L,D-transpeptidase catalytic domain-like"/>
    <property type="match status" value="1"/>
</dbReference>
<proteinExistence type="predicted"/>
<protein>
    <submittedName>
        <fullName evidence="7">Peptidoglycan-binding domain 1</fullName>
    </submittedName>
</protein>
<dbReference type="GO" id="GO:0071555">
    <property type="term" value="P:cell wall organization"/>
    <property type="evidence" value="ECO:0007669"/>
    <property type="project" value="UniProtKB-KW"/>
</dbReference>
<dbReference type="PANTHER" id="PTHR41533:SF2">
    <property type="entry name" value="BLR7131 PROTEIN"/>
    <property type="match status" value="1"/>
</dbReference>
<dbReference type="SUPFAM" id="SSF47090">
    <property type="entry name" value="PGBD-like"/>
    <property type="match status" value="1"/>
</dbReference>
<dbReference type="Pfam" id="PF03734">
    <property type="entry name" value="YkuD"/>
    <property type="match status" value="1"/>
</dbReference>
<organism evidence="7">
    <name type="scientific">hydrothermal vent metagenome</name>
    <dbReference type="NCBI Taxonomy" id="652676"/>
    <lineage>
        <taxon>unclassified sequences</taxon>
        <taxon>metagenomes</taxon>
        <taxon>ecological metagenomes</taxon>
    </lineage>
</organism>
<dbReference type="InterPro" id="IPR052905">
    <property type="entry name" value="LD-transpeptidase_YkuD-like"/>
</dbReference>
<evidence type="ECO:0000256" key="3">
    <source>
        <dbReference type="ARBA" id="ARBA00022960"/>
    </source>
</evidence>
<dbReference type="PROSITE" id="PS52029">
    <property type="entry name" value="LD_TPASE"/>
    <property type="match status" value="1"/>
</dbReference>
<dbReference type="PANTHER" id="PTHR41533">
    <property type="entry name" value="L,D-TRANSPEPTIDASE HI_1667-RELATED"/>
    <property type="match status" value="1"/>
</dbReference>
<dbReference type="UniPathway" id="UPA00219"/>
<dbReference type="CDD" id="cd16913">
    <property type="entry name" value="YkuD_like"/>
    <property type="match status" value="1"/>
</dbReference>
<keyword evidence="5" id="KW-0961">Cell wall biogenesis/degradation</keyword>
<dbReference type="InterPro" id="IPR038063">
    <property type="entry name" value="Transpep_catalytic_dom"/>
</dbReference>
<keyword evidence="3" id="KW-0133">Cell shape</keyword>
<evidence type="ECO:0000256" key="1">
    <source>
        <dbReference type="ARBA" id="ARBA00004752"/>
    </source>
</evidence>
<comment type="pathway">
    <text evidence="1">Cell wall biogenesis; peptidoglycan biosynthesis.</text>
</comment>
<dbReference type="InterPro" id="IPR036365">
    <property type="entry name" value="PGBD-like_sf"/>
</dbReference>
<keyword evidence="2" id="KW-0808">Transferase</keyword>
<evidence type="ECO:0000256" key="5">
    <source>
        <dbReference type="ARBA" id="ARBA00023316"/>
    </source>
</evidence>
<feature type="domain" description="L,D-TPase catalytic" evidence="6">
    <location>
        <begin position="302"/>
        <end position="484"/>
    </location>
</feature>
<dbReference type="GO" id="GO:0008360">
    <property type="term" value="P:regulation of cell shape"/>
    <property type="evidence" value="ECO:0007669"/>
    <property type="project" value="UniProtKB-KW"/>
</dbReference>
<dbReference type="Pfam" id="PF20142">
    <property type="entry name" value="Scaffold"/>
    <property type="match status" value="1"/>
</dbReference>
<name>A0A1W1CKJ9_9ZZZZ</name>
<sequence>MGVTLRIILLLTILYSSLWSTLLDQQLQSNLQYEKQAVKSLYGMNSNHPLWIGHAKNFHTLIDSLENPYYNYKDKRFYRDTIAQYAHLLQNNMNVNQNSHELAQLDIALTKSYIALANFIVKSDIDWNLVSSKLEELKETKDIKAKWEMVHKSEVSTLELFNAITDEKIDEFLKSITPLKKRHSQLIESLQNYRGMQDMPKIPYSKDFNGFKFGDIDDHILAIKKRLVLEGDFPKKSVYNEYFNKELMDAMQSYKSRYNLEQNNLIDKIMIYYMNKPIEQQVQSIIDNLDKLKVFPNRFPNEYILINIPDFTMDYYKDNNSILHMNAVIGRDKRPTPIFSSSMTHLVLNPTWNIPENLVRRDLIPTLMEEPDYMEKHNIHVFKGWKDKKEIKNFDISKLFPYKDESKGHIPYRFVQFPGDDNALGRIKFMFPNKYSVYLHDTDNKSLFARRYRVYSSGCMRIQKPFELLEALKPHLKKKDIKHIDNLRNSLKTATLRFTKAVPVQTAYFTVFSRNGLTYFRKDIYGYDKFIRESVIEENNPIALQ</sequence>
<dbReference type="GO" id="GO:0016740">
    <property type="term" value="F:transferase activity"/>
    <property type="evidence" value="ECO:0007669"/>
    <property type="project" value="UniProtKB-KW"/>
</dbReference>
<dbReference type="SUPFAM" id="SSF141523">
    <property type="entry name" value="L,D-transpeptidase catalytic domain-like"/>
    <property type="match status" value="1"/>
</dbReference>
<gene>
    <name evidence="7" type="ORF">MNB_SV-12-1923</name>
</gene>
<evidence type="ECO:0000256" key="2">
    <source>
        <dbReference type="ARBA" id="ARBA00022679"/>
    </source>
</evidence>
<dbReference type="AlphaFoldDB" id="A0A1W1CKJ9"/>
<reference evidence="7" key="1">
    <citation type="submission" date="2016-10" db="EMBL/GenBank/DDBJ databases">
        <authorList>
            <person name="de Groot N.N."/>
        </authorList>
    </citation>
    <scope>NUCLEOTIDE SEQUENCE</scope>
</reference>
<accession>A0A1W1CKJ9</accession>
<dbReference type="GO" id="GO:0009252">
    <property type="term" value="P:peptidoglycan biosynthetic process"/>
    <property type="evidence" value="ECO:0007669"/>
    <property type="project" value="UniProtKB-UniPathway"/>
</dbReference>
<dbReference type="InterPro" id="IPR045380">
    <property type="entry name" value="LD_TPept_scaffold_dom"/>
</dbReference>
<evidence type="ECO:0000259" key="6">
    <source>
        <dbReference type="PROSITE" id="PS52029"/>
    </source>
</evidence>
<dbReference type="InterPro" id="IPR005490">
    <property type="entry name" value="LD_TPept_cat_dom"/>
</dbReference>
<evidence type="ECO:0000256" key="4">
    <source>
        <dbReference type="ARBA" id="ARBA00022984"/>
    </source>
</evidence>
<keyword evidence="4" id="KW-0573">Peptidoglycan synthesis</keyword>